<feature type="transmembrane region" description="Helical" evidence="2">
    <location>
        <begin position="155"/>
        <end position="180"/>
    </location>
</feature>
<dbReference type="Gene3D" id="2.30.30.40">
    <property type="entry name" value="SH3 Domains"/>
    <property type="match status" value="1"/>
</dbReference>
<evidence type="ECO:0008006" key="4">
    <source>
        <dbReference type="Google" id="ProtNLM"/>
    </source>
</evidence>
<protein>
    <recommendedName>
        <fullName evidence="4">SH3b domain-containing protein</fullName>
    </recommendedName>
</protein>
<sequence length="194" mass="21639">MLRLNPTITGLLLLLMTTHLSAAYVTDKLLAGIYDEPDTNSKPTRVLPSGTPLEPLENKDDLTLVRLSDRTEGWMETRLISHEKPAQVMLLELQASTSELRLKLIQTEATLKQSTASVPEEDSLKNELADANERILGLSKELEDETNKLAQEGGFFALPIWLLPTALLLMIASFSGGIIFRNYRLRKRLGGLRL</sequence>
<keyword evidence="1" id="KW-0175">Coiled coil</keyword>
<gene>
    <name evidence="3" type="ORF">MNBD_GAMMA26-479</name>
</gene>
<reference evidence="3" key="1">
    <citation type="submission" date="2018-06" db="EMBL/GenBank/DDBJ databases">
        <authorList>
            <person name="Zhirakovskaya E."/>
        </authorList>
    </citation>
    <scope>NUCLEOTIDE SEQUENCE</scope>
</reference>
<dbReference type="AlphaFoldDB" id="A0A3B1ALG1"/>
<accession>A0A3B1ALG1</accession>
<dbReference type="EMBL" id="UOFX01000016">
    <property type="protein sequence ID" value="VAX06729.1"/>
    <property type="molecule type" value="Genomic_DNA"/>
</dbReference>
<keyword evidence="2" id="KW-1133">Transmembrane helix</keyword>
<evidence type="ECO:0000313" key="3">
    <source>
        <dbReference type="EMBL" id="VAX06729.1"/>
    </source>
</evidence>
<feature type="coiled-coil region" evidence="1">
    <location>
        <begin position="121"/>
        <end position="148"/>
    </location>
</feature>
<organism evidence="3">
    <name type="scientific">hydrothermal vent metagenome</name>
    <dbReference type="NCBI Taxonomy" id="652676"/>
    <lineage>
        <taxon>unclassified sequences</taxon>
        <taxon>metagenomes</taxon>
        <taxon>ecological metagenomes</taxon>
    </lineage>
</organism>
<keyword evidence="2" id="KW-0472">Membrane</keyword>
<evidence type="ECO:0000256" key="2">
    <source>
        <dbReference type="SAM" id="Phobius"/>
    </source>
</evidence>
<name>A0A3B1ALG1_9ZZZZ</name>
<proteinExistence type="predicted"/>
<keyword evidence="2" id="KW-0812">Transmembrane</keyword>
<evidence type="ECO:0000256" key="1">
    <source>
        <dbReference type="SAM" id="Coils"/>
    </source>
</evidence>